<sequence>MSDTQWTNGEETRLAPLHKHGQQGLDPGSCESGECAQPVTLPSLSALGIATRSDSAEPSDSTKRCLWSTCGRDYGTVDALTTHLAVGHVGGGRSSYACEWQGCERGGRPFAQRQRALRHMQTHTGARPFACSECGKRFSEAHIMQQHQRVHTGEKPFQCSECGKDFAVSSALTIHRRTHTGEKPYKCRYDGCVRRFAESSNLTKHMRIHTGERPFRCPQPACAKAFSRPDQVTRHQRIHSGERPFVCPVDRCDKAFATKSTQSNHVRQVHGVD</sequence>
<keyword evidence="1" id="KW-0479">Metal-binding</keyword>
<keyword evidence="1" id="KW-0862">Zinc</keyword>
<dbReference type="EMBL" id="JANBVB010002581">
    <property type="protein sequence ID" value="KAJ2883993.1"/>
    <property type="molecule type" value="Genomic_DNA"/>
</dbReference>
<name>A0ACC1LWI0_9FUNG</name>
<dbReference type="Proteomes" id="UP001139981">
    <property type="component" value="Unassembled WGS sequence"/>
</dbReference>
<reference evidence="1" key="1">
    <citation type="submission" date="2022-07" db="EMBL/GenBank/DDBJ databases">
        <title>Phylogenomic reconstructions and comparative analyses of Kickxellomycotina fungi.</title>
        <authorList>
            <person name="Reynolds N.K."/>
            <person name="Stajich J.E."/>
            <person name="Barry K."/>
            <person name="Grigoriev I.V."/>
            <person name="Crous P."/>
            <person name="Smith M.E."/>
        </authorList>
    </citation>
    <scope>NUCLEOTIDE SEQUENCE</scope>
    <source>
        <strain evidence="1">CBS 190363</strain>
    </source>
</reference>
<proteinExistence type="predicted"/>
<gene>
    <name evidence="1" type="primary">SUR1</name>
    <name evidence="1" type="ORF">IWW38_005478</name>
</gene>
<evidence type="ECO:0000313" key="1">
    <source>
        <dbReference type="EMBL" id="KAJ2883993.1"/>
    </source>
</evidence>
<keyword evidence="1" id="KW-0863">Zinc-finger</keyword>
<protein>
    <submittedName>
        <fullName evidence="1">Zinc-finger protein</fullName>
    </submittedName>
</protein>
<keyword evidence="2" id="KW-1185">Reference proteome</keyword>
<comment type="caution">
    <text evidence="1">The sequence shown here is derived from an EMBL/GenBank/DDBJ whole genome shotgun (WGS) entry which is preliminary data.</text>
</comment>
<organism evidence="1 2">
    <name type="scientific">Coemansia aciculifera</name>
    <dbReference type="NCBI Taxonomy" id="417176"/>
    <lineage>
        <taxon>Eukaryota</taxon>
        <taxon>Fungi</taxon>
        <taxon>Fungi incertae sedis</taxon>
        <taxon>Zoopagomycota</taxon>
        <taxon>Kickxellomycotina</taxon>
        <taxon>Kickxellomycetes</taxon>
        <taxon>Kickxellales</taxon>
        <taxon>Kickxellaceae</taxon>
        <taxon>Coemansia</taxon>
    </lineage>
</organism>
<accession>A0ACC1LWI0</accession>
<evidence type="ECO:0000313" key="2">
    <source>
        <dbReference type="Proteomes" id="UP001139981"/>
    </source>
</evidence>